<keyword evidence="2" id="KW-0805">Transcription regulation</keyword>
<evidence type="ECO:0000259" key="5">
    <source>
        <dbReference type="PROSITE" id="PS50931"/>
    </source>
</evidence>
<name>W0VAI9_9BURK</name>
<dbReference type="InterPro" id="IPR036390">
    <property type="entry name" value="WH_DNA-bd_sf"/>
</dbReference>
<comment type="similarity">
    <text evidence="1">Belongs to the LysR transcriptional regulatory family.</text>
</comment>
<proteinExistence type="inferred from homology"/>
<dbReference type="AlphaFoldDB" id="W0VAI9"/>
<dbReference type="InterPro" id="IPR050389">
    <property type="entry name" value="LysR-type_TF"/>
</dbReference>
<dbReference type="InterPro" id="IPR005119">
    <property type="entry name" value="LysR_subst-bd"/>
</dbReference>
<keyword evidence="3" id="KW-0238">DNA-binding</keyword>
<organism evidence="6 7">
    <name type="scientific">Janthinobacterium agaricidamnosum NBRC 102515 = DSM 9628</name>
    <dbReference type="NCBI Taxonomy" id="1349767"/>
    <lineage>
        <taxon>Bacteria</taxon>
        <taxon>Pseudomonadati</taxon>
        <taxon>Pseudomonadota</taxon>
        <taxon>Betaproteobacteria</taxon>
        <taxon>Burkholderiales</taxon>
        <taxon>Oxalobacteraceae</taxon>
        <taxon>Janthinobacterium</taxon>
    </lineage>
</organism>
<dbReference type="PRINTS" id="PR00039">
    <property type="entry name" value="HTHLYSR"/>
</dbReference>
<dbReference type="Gene3D" id="3.40.190.10">
    <property type="entry name" value="Periplasmic binding protein-like II"/>
    <property type="match status" value="2"/>
</dbReference>
<dbReference type="InterPro" id="IPR037402">
    <property type="entry name" value="YidZ_PBP2"/>
</dbReference>
<dbReference type="PANTHER" id="PTHR30118">
    <property type="entry name" value="HTH-TYPE TRANSCRIPTIONAL REGULATOR LEUO-RELATED"/>
    <property type="match status" value="1"/>
</dbReference>
<dbReference type="PANTHER" id="PTHR30118:SF15">
    <property type="entry name" value="TRANSCRIPTIONAL REGULATORY PROTEIN"/>
    <property type="match status" value="1"/>
</dbReference>
<evidence type="ECO:0000256" key="4">
    <source>
        <dbReference type="ARBA" id="ARBA00023163"/>
    </source>
</evidence>
<dbReference type="KEGG" id="jag:GJA_3672"/>
<dbReference type="Pfam" id="PF03466">
    <property type="entry name" value="LysR_substrate"/>
    <property type="match status" value="1"/>
</dbReference>
<protein>
    <submittedName>
        <fullName evidence="6">Bacterial regulatory helix-turn-helix, lysR family protein</fullName>
    </submittedName>
</protein>
<dbReference type="CDD" id="cd08417">
    <property type="entry name" value="PBP2_Nitroaromatics_like"/>
    <property type="match status" value="1"/>
</dbReference>
<feature type="domain" description="HTH lysR-type" evidence="5">
    <location>
        <begin position="8"/>
        <end position="66"/>
    </location>
</feature>
<dbReference type="SUPFAM" id="SSF46785">
    <property type="entry name" value="Winged helix' DNA-binding domain"/>
    <property type="match status" value="1"/>
</dbReference>
<dbReference type="Pfam" id="PF00126">
    <property type="entry name" value="HTH_1"/>
    <property type="match status" value="1"/>
</dbReference>
<evidence type="ECO:0000256" key="1">
    <source>
        <dbReference type="ARBA" id="ARBA00009437"/>
    </source>
</evidence>
<evidence type="ECO:0000256" key="2">
    <source>
        <dbReference type="ARBA" id="ARBA00023015"/>
    </source>
</evidence>
<keyword evidence="7" id="KW-1185">Reference proteome</keyword>
<keyword evidence="4" id="KW-0804">Transcription</keyword>
<dbReference type="OrthoDB" id="8557381at2"/>
<accession>W0VAI9</accession>
<evidence type="ECO:0000313" key="7">
    <source>
        <dbReference type="Proteomes" id="UP000027604"/>
    </source>
</evidence>
<dbReference type="eggNOG" id="COG0583">
    <property type="taxonomic scope" value="Bacteria"/>
</dbReference>
<dbReference type="GO" id="GO:0003677">
    <property type="term" value="F:DNA binding"/>
    <property type="evidence" value="ECO:0007669"/>
    <property type="project" value="UniProtKB-KW"/>
</dbReference>
<dbReference type="Proteomes" id="UP000027604">
    <property type="component" value="Chromosome I"/>
</dbReference>
<dbReference type="InterPro" id="IPR036388">
    <property type="entry name" value="WH-like_DNA-bd_sf"/>
</dbReference>
<dbReference type="PROSITE" id="PS50931">
    <property type="entry name" value="HTH_LYSR"/>
    <property type="match status" value="1"/>
</dbReference>
<evidence type="ECO:0000313" key="6">
    <source>
        <dbReference type="EMBL" id="CDG84287.1"/>
    </source>
</evidence>
<sequence length="310" mass="33843">MIDMKGADLALLVSLDVLLEEANVTKAALRLNISQPALSAQLARLRELLGDPLLVPSESGRGMVPTARAELLRTPLHDALRGLEKTVREPPVFDPASAQRTFSVAANDNATVVLGLGLARRFEAVNSAGLRLAFRSADPQQVVGQMERGEVDVILAGSRFLPDALKTRTLLNDVFMLAQRKGHPRGAGAPDLAAYCDLQHVIVSNSGGFHGLIDERLALLGMRRRVALSVSNYNLVPLILARTDYVCALPQCLLRRFSDTLDVFPLPLADLDFTLSLAWHPRSDNDPGHRWLREQLVVEAGEHIPPQNRG</sequence>
<dbReference type="EMBL" id="HG322949">
    <property type="protein sequence ID" value="CDG84287.1"/>
    <property type="molecule type" value="Genomic_DNA"/>
</dbReference>
<dbReference type="PATRIC" id="fig|1349767.4.peg.262"/>
<dbReference type="HOGENOM" id="CLU_039613_39_3_4"/>
<dbReference type="SUPFAM" id="SSF53850">
    <property type="entry name" value="Periplasmic binding protein-like II"/>
    <property type="match status" value="1"/>
</dbReference>
<dbReference type="Gene3D" id="1.10.10.10">
    <property type="entry name" value="Winged helix-like DNA-binding domain superfamily/Winged helix DNA-binding domain"/>
    <property type="match status" value="1"/>
</dbReference>
<dbReference type="GO" id="GO:0003700">
    <property type="term" value="F:DNA-binding transcription factor activity"/>
    <property type="evidence" value="ECO:0007669"/>
    <property type="project" value="InterPro"/>
</dbReference>
<dbReference type="InterPro" id="IPR000847">
    <property type="entry name" value="LysR_HTH_N"/>
</dbReference>
<evidence type="ECO:0000256" key="3">
    <source>
        <dbReference type="ARBA" id="ARBA00023125"/>
    </source>
</evidence>
<gene>
    <name evidence="6" type="ORF">GJA_3672</name>
</gene>
<reference evidence="6 7" key="1">
    <citation type="journal article" date="2015" name="Genome Announc.">
        <title>Genome Sequence of Mushroom Soft-Rot Pathogen Janthinobacterium agaricidamnosum.</title>
        <authorList>
            <person name="Graupner K."/>
            <person name="Lackner G."/>
            <person name="Hertweck C."/>
        </authorList>
    </citation>
    <scope>NUCLEOTIDE SEQUENCE [LARGE SCALE GENOMIC DNA]</scope>
    <source>
        <strain evidence="7">NBRC 102515 / DSM 9628</strain>
    </source>
</reference>
<dbReference type="RefSeq" id="WP_038494463.1">
    <property type="nucleotide sequence ID" value="NZ_BCTH01000089.1"/>
</dbReference>